<dbReference type="Proteomes" id="UP000271162">
    <property type="component" value="Unassembled WGS sequence"/>
</dbReference>
<gene>
    <name evidence="1" type="ORF">NBR_LOCUS12965</name>
</gene>
<reference evidence="1 2" key="2">
    <citation type="submission" date="2018-11" db="EMBL/GenBank/DDBJ databases">
        <authorList>
            <consortium name="Pathogen Informatics"/>
        </authorList>
    </citation>
    <scope>NUCLEOTIDE SEQUENCE [LARGE SCALE GENOMIC DNA]</scope>
</reference>
<keyword evidence="2" id="KW-1185">Reference proteome</keyword>
<name>A0A0N4Y9I4_NIPBR</name>
<dbReference type="AlphaFoldDB" id="A0A0N4Y9I4"/>
<organism evidence="3">
    <name type="scientific">Nippostrongylus brasiliensis</name>
    <name type="common">Rat hookworm</name>
    <dbReference type="NCBI Taxonomy" id="27835"/>
    <lineage>
        <taxon>Eukaryota</taxon>
        <taxon>Metazoa</taxon>
        <taxon>Ecdysozoa</taxon>
        <taxon>Nematoda</taxon>
        <taxon>Chromadorea</taxon>
        <taxon>Rhabditida</taxon>
        <taxon>Rhabditina</taxon>
        <taxon>Rhabditomorpha</taxon>
        <taxon>Strongyloidea</taxon>
        <taxon>Heligmosomidae</taxon>
        <taxon>Nippostrongylus</taxon>
    </lineage>
</organism>
<dbReference type="EMBL" id="UYSL01020901">
    <property type="protein sequence ID" value="VDL76554.1"/>
    <property type="molecule type" value="Genomic_DNA"/>
</dbReference>
<protein>
    <submittedName>
        <fullName evidence="3">Ankyrin repeat protein</fullName>
    </submittedName>
</protein>
<evidence type="ECO:0000313" key="3">
    <source>
        <dbReference type="WBParaSite" id="NBR_0001296401-mRNA-1"/>
    </source>
</evidence>
<dbReference type="WBParaSite" id="NBR_0001296401-mRNA-1">
    <property type="protein sequence ID" value="NBR_0001296401-mRNA-1"/>
    <property type="gene ID" value="NBR_0001296401"/>
</dbReference>
<reference evidence="3" key="1">
    <citation type="submission" date="2017-02" db="UniProtKB">
        <authorList>
            <consortium name="WormBaseParasite"/>
        </authorList>
    </citation>
    <scope>IDENTIFICATION</scope>
</reference>
<accession>A0A0N4Y9I4</accession>
<evidence type="ECO:0000313" key="1">
    <source>
        <dbReference type="EMBL" id="VDL76554.1"/>
    </source>
</evidence>
<proteinExistence type="predicted"/>
<sequence length="303" mass="33499">MALDRLFCLDDRGDDVALSAIVKVITLDCDCAERAEGIASAIAHGGRTDDYSGIYYIVTTTANGTPLRHPSEQVKCMLDELFKEKNSLLTRIIGWTKGKHYGCSYARYPESVDEGNVSLALTCIFYLEMQPRTDGFEFESGKQRACCTSLTRKQAPTVADFFNKEFQKRLPFDCDCAERAEGLAYFLAIGAATQDYSDYYNIYNITQIGGNDKLDAKQMKSMLEALVKANPEMKTPTPKGGRYGCAFSSGKKMGDNNVTHALTCVFACVTIPFSFRSISLLVECIWDKVISGKLLDNVTINVG</sequence>
<evidence type="ECO:0000313" key="2">
    <source>
        <dbReference type="Proteomes" id="UP000271162"/>
    </source>
</evidence>